<feature type="domain" description="HTH merR-type" evidence="5">
    <location>
        <begin position="117"/>
        <end position="184"/>
    </location>
</feature>
<evidence type="ECO:0000256" key="1">
    <source>
        <dbReference type="ARBA" id="ARBA00022491"/>
    </source>
</evidence>
<dbReference type="PROSITE" id="PS50937">
    <property type="entry name" value="HTH_MERR_2"/>
    <property type="match status" value="2"/>
</dbReference>
<evidence type="ECO:0000313" key="6">
    <source>
        <dbReference type="EMBL" id="NYJ33109.1"/>
    </source>
</evidence>
<dbReference type="PANTHER" id="PTHR30204">
    <property type="entry name" value="REDOX-CYCLING DRUG-SENSING TRANSCRIPTIONAL ACTIVATOR SOXR"/>
    <property type="match status" value="1"/>
</dbReference>
<dbReference type="Pfam" id="PF00376">
    <property type="entry name" value="MerR"/>
    <property type="match status" value="1"/>
</dbReference>
<evidence type="ECO:0000259" key="5">
    <source>
        <dbReference type="PROSITE" id="PS50937"/>
    </source>
</evidence>
<reference evidence="6 7" key="1">
    <citation type="submission" date="2020-07" db="EMBL/GenBank/DDBJ databases">
        <title>Sequencing the genomes of 1000 actinobacteria strains.</title>
        <authorList>
            <person name="Klenk H.-P."/>
        </authorList>
    </citation>
    <scope>NUCLEOTIDE SEQUENCE [LARGE SCALE GENOMIC DNA]</scope>
    <source>
        <strain evidence="6 7">DSM 44442</strain>
    </source>
</reference>
<dbReference type="AlphaFoldDB" id="A0A7Z0J949"/>
<evidence type="ECO:0000256" key="4">
    <source>
        <dbReference type="ARBA" id="ARBA00023163"/>
    </source>
</evidence>
<dbReference type="Proteomes" id="UP000572051">
    <property type="component" value="Unassembled WGS sequence"/>
</dbReference>
<name>A0A7Z0J949_9ACTN</name>
<accession>A0A7Z0J949</accession>
<dbReference type="GO" id="GO:0003677">
    <property type="term" value="F:DNA binding"/>
    <property type="evidence" value="ECO:0007669"/>
    <property type="project" value="UniProtKB-KW"/>
</dbReference>
<dbReference type="InterPro" id="IPR009061">
    <property type="entry name" value="DNA-bd_dom_put_sf"/>
</dbReference>
<gene>
    <name evidence="6" type="ORF">HNR10_000990</name>
</gene>
<dbReference type="GO" id="GO:0003700">
    <property type="term" value="F:DNA-binding transcription factor activity"/>
    <property type="evidence" value="ECO:0007669"/>
    <property type="project" value="InterPro"/>
</dbReference>
<keyword evidence="7" id="KW-1185">Reference proteome</keyword>
<comment type="caution">
    <text evidence="6">The sequence shown here is derived from an EMBL/GenBank/DDBJ whole genome shotgun (WGS) entry which is preliminary data.</text>
</comment>
<keyword evidence="4" id="KW-0804">Transcription</keyword>
<evidence type="ECO:0000256" key="2">
    <source>
        <dbReference type="ARBA" id="ARBA00023015"/>
    </source>
</evidence>
<dbReference type="RefSeq" id="WP_179821154.1">
    <property type="nucleotide sequence ID" value="NZ_JACCFS010000001.1"/>
</dbReference>
<evidence type="ECO:0000256" key="3">
    <source>
        <dbReference type="ARBA" id="ARBA00023125"/>
    </source>
</evidence>
<dbReference type="InterPro" id="IPR047057">
    <property type="entry name" value="MerR_fam"/>
</dbReference>
<dbReference type="InterPro" id="IPR000551">
    <property type="entry name" value="MerR-type_HTH_dom"/>
</dbReference>
<keyword evidence="2" id="KW-0805">Transcription regulation</keyword>
<keyword evidence="1" id="KW-0678">Repressor</keyword>
<dbReference type="SMART" id="SM00422">
    <property type="entry name" value="HTH_MERR"/>
    <property type="match status" value="2"/>
</dbReference>
<feature type="domain" description="HTH merR-type" evidence="5">
    <location>
        <begin position="1"/>
        <end position="48"/>
    </location>
</feature>
<dbReference type="SUPFAM" id="SSF46955">
    <property type="entry name" value="Putative DNA-binding domain"/>
    <property type="match status" value="2"/>
</dbReference>
<sequence>MRPIDLAREHGLSAQAVRNYEDEGILPSAERSASGYRRYTAVHAQALRAFLALRAGFGHGTAAEVMRAAGRDDEAVLFRLIDQAHADLLQERRTLDEVTEALGALTADPEPHTGGVTIGALAHRLRMHPASLRKWERAGILRPERDPATGYRLYPPDAVRDAHAAVQLRRGGYGLAGIADFVARLRSAGGTDALDDLLRQWRAAISRRSRAMLAAGRPLDDYLSLLARGRSGTGP</sequence>
<dbReference type="Gene3D" id="1.10.1660.10">
    <property type="match status" value="2"/>
</dbReference>
<organism evidence="6 7">
    <name type="scientific">Nocardiopsis aegyptia</name>
    <dbReference type="NCBI Taxonomy" id="220378"/>
    <lineage>
        <taxon>Bacteria</taxon>
        <taxon>Bacillati</taxon>
        <taxon>Actinomycetota</taxon>
        <taxon>Actinomycetes</taxon>
        <taxon>Streptosporangiales</taxon>
        <taxon>Nocardiopsidaceae</taxon>
        <taxon>Nocardiopsis</taxon>
    </lineage>
</organism>
<dbReference type="PANTHER" id="PTHR30204:SF69">
    <property type="entry name" value="MERR-FAMILY TRANSCRIPTIONAL REGULATOR"/>
    <property type="match status" value="1"/>
</dbReference>
<proteinExistence type="predicted"/>
<evidence type="ECO:0000313" key="7">
    <source>
        <dbReference type="Proteomes" id="UP000572051"/>
    </source>
</evidence>
<protein>
    <submittedName>
        <fullName evidence="6">DNA-binding transcriptional MerR regulator</fullName>
    </submittedName>
</protein>
<dbReference type="EMBL" id="JACCFS010000001">
    <property type="protein sequence ID" value="NYJ33109.1"/>
    <property type="molecule type" value="Genomic_DNA"/>
</dbReference>
<keyword evidence="3 6" id="KW-0238">DNA-binding</keyword>
<dbReference type="Pfam" id="PF13411">
    <property type="entry name" value="MerR_1"/>
    <property type="match status" value="1"/>
</dbReference>